<dbReference type="SUPFAM" id="SSF50978">
    <property type="entry name" value="WD40 repeat-like"/>
    <property type="match status" value="1"/>
</dbReference>
<comment type="similarity">
    <text evidence="9">Belongs to the WD repeat peroxin-7 family.</text>
</comment>
<evidence type="ECO:0000256" key="6">
    <source>
        <dbReference type="ARBA" id="ARBA00022737"/>
    </source>
</evidence>
<evidence type="ECO:0000256" key="4">
    <source>
        <dbReference type="ARBA" id="ARBA00022490"/>
    </source>
</evidence>
<sequence>MARPIRFRTAGFNGYAVEFSPFFENRLACASAANFGIAGNGRLWVLRAGPDGAQVERIYDTQDGLFDCAWSEVHENQLVTCSGDGSIKLWDLSLPVRLRMPVPPEYVLLSAARDFPVRNWAEHKREVFTVNWNLVRKDTFITGSWDYSIKMWNPEMPNSIRTWQEHIGCIYQTVWSPTSPDVFASVGDQTLKIWDVRQQHSVQTIRAHNAEILALDWAKYQKDRLVTGSVDTTIKIWDLRFPGREAAFVGNHEYAVRRVKCSPHVAGLIGSVSYDMTARFWDMDRPGNHLVHAHNDHSEFALGLDFSMFFRGQVATCGWDEMVHIFSV</sequence>
<keyword evidence="12" id="KW-0675">Receptor</keyword>
<keyword evidence="6" id="KW-0677">Repeat</keyword>
<dbReference type="InterPro" id="IPR015943">
    <property type="entry name" value="WD40/YVTN_repeat-like_dom_sf"/>
</dbReference>
<reference evidence="12 13" key="1">
    <citation type="submission" date="2023-09" db="EMBL/GenBank/DDBJ databases">
        <title>Pangenome analysis of Batrachochytrium dendrobatidis and related Chytrids.</title>
        <authorList>
            <person name="Yacoub M.N."/>
            <person name="Stajich J.E."/>
            <person name="James T.Y."/>
        </authorList>
    </citation>
    <scope>NUCLEOTIDE SEQUENCE [LARGE SCALE GENOMIC DNA]</scope>
    <source>
        <strain evidence="12 13">JEL0888</strain>
    </source>
</reference>
<dbReference type="InterPro" id="IPR036322">
    <property type="entry name" value="WD40_repeat_dom_sf"/>
</dbReference>
<keyword evidence="4" id="KW-0963">Cytoplasm</keyword>
<dbReference type="PROSITE" id="PS00678">
    <property type="entry name" value="WD_REPEATS_1"/>
    <property type="match status" value="4"/>
</dbReference>
<dbReference type="PRINTS" id="PR00320">
    <property type="entry name" value="GPROTEINBRPT"/>
</dbReference>
<dbReference type="PANTHER" id="PTHR46027">
    <property type="entry name" value="PEROXISOMAL TARGETING SIGNAL 2 RECEPTOR"/>
    <property type="match status" value="1"/>
</dbReference>
<evidence type="ECO:0000256" key="5">
    <source>
        <dbReference type="ARBA" id="ARBA00022574"/>
    </source>
</evidence>
<comment type="caution">
    <text evidence="12">The sequence shown here is derived from an EMBL/GenBank/DDBJ whole genome shotgun (WGS) entry which is preliminary data.</text>
</comment>
<dbReference type="Gene3D" id="2.130.10.10">
    <property type="entry name" value="YVTN repeat-like/Quinoprotein amine dehydrogenase"/>
    <property type="match status" value="1"/>
</dbReference>
<dbReference type="SMART" id="SM00320">
    <property type="entry name" value="WD40"/>
    <property type="match status" value="6"/>
</dbReference>
<evidence type="ECO:0000256" key="2">
    <source>
        <dbReference type="ARBA" id="ARBA00004514"/>
    </source>
</evidence>
<evidence type="ECO:0000256" key="8">
    <source>
        <dbReference type="ARBA" id="ARBA00023140"/>
    </source>
</evidence>
<dbReference type="EMBL" id="JADGIZ020000040">
    <property type="protein sequence ID" value="KAL2913915.1"/>
    <property type="molecule type" value="Genomic_DNA"/>
</dbReference>
<dbReference type="PANTHER" id="PTHR46027:SF1">
    <property type="entry name" value="PEROXISOMAL TARGETING SIGNAL 2 RECEPTOR"/>
    <property type="match status" value="1"/>
</dbReference>
<comment type="subcellular location">
    <subcellularLocation>
        <location evidence="2">Cytoplasm</location>
        <location evidence="2">Cytosol</location>
    </subcellularLocation>
    <subcellularLocation>
        <location evidence="1">Peroxisome matrix</location>
    </subcellularLocation>
</comment>
<dbReference type="InterPro" id="IPR019775">
    <property type="entry name" value="WD40_repeat_CS"/>
</dbReference>
<evidence type="ECO:0000313" key="12">
    <source>
        <dbReference type="EMBL" id="KAL2913915.1"/>
    </source>
</evidence>
<dbReference type="PROSITE" id="PS50082">
    <property type="entry name" value="WD_REPEATS_2"/>
    <property type="match status" value="4"/>
</dbReference>
<organism evidence="12 13">
    <name type="scientific">Polyrhizophydium stewartii</name>
    <dbReference type="NCBI Taxonomy" id="2732419"/>
    <lineage>
        <taxon>Eukaryota</taxon>
        <taxon>Fungi</taxon>
        <taxon>Fungi incertae sedis</taxon>
        <taxon>Chytridiomycota</taxon>
        <taxon>Chytridiomycota incertae sedis</taxon>
        <taxon>Chytridiomycetes</taxon>
        <taxon>Rhizophydiales</taxon>
        <taxon>Rhizophydiales incertae sedis</taxon>
        <taxon>Polyrhizophydium</taxon>
    </lineage>
</organism>
<proteinExistence type="inferred from homology"/>
<keyword evidence="13" id="KW-1185">Reference proteome</keyword>
<feature type="repeat" description="WD" evidence="11">
    <location>
        <begin position="120"/>
        <end position="162"/>
    </location>
</feature>
<dbReference type="Pfam" id="PF00400">
    <property type="entry name" value="WD40"/>
    <property type="match status" value="4"/>
</dbReference>
<keyword evidence="8" id="KW-0576">Peroxisome</keyword>
<dbReference type="InterPro" id="IPR020472">
    <property type="entry name" value="WD40_PAC1"/>
</dbReference>
<evidence type="ECO:0000256" key="7">
    <source>
        <dbReference type="ARBA" id="ARBA00022927"/>
    </source>
</evidence>
<keyword evidence="3" id="KW-0813">Transport</keyword>
<feature type="repeat" description="WD" evidence="11">
    <location>
        <begin position="78"/>
        <end position="93"/>
    </location>
</feature>
<protein>
    <recommendedName>
        <fullName evidence="10">Peroxin-7</fullName>
    </recommendedName>
</protein>
<feature type="repeat" description="WD" evidence="11">
    <location>
        <begin position="205"/>
        <end position="240"/>
    </location>
</feature>
<feature type="repeat" description="WD" evidence="11">
    <location>
        <begin position="163"/>
        <end position="204"/>
    </location>
</feature>
<evidence type="ECO:0000256" key="3">
    <source>
        <dbReference type="ARBA" id="ARBA00022448"/>
    </source>
</evidence>
<name>A0ABR4N321_9FUNG</name>
<evidence type="ECO:0000256" key="10">
    <source>
        <dbReference type="ARBA" id="ARBA00032565"/>
    </source>
</evidence>
<keyword evidence="7" id="KW-0653">Protein transport</keyword>
<accession>A0ABR4N321</accession>
<evidence type="ECO:0000256" key="11">
    <source>
        <dbReference type="PROSITE-ProRule" id="PRU00221"/>
    </source>
</evidence>
<evidence type="ECO:0000256" key="9">
    <source>
        <dbReference type="ARBA" id="ARBA00024017"/>
    </source>
</evidence>
<evidence type="ECO:0000256" key="1">
    <source>
        <dbReference type="ARBA" id="ARBA00004253"/>
    </source>
</evidence>
<dbReference type="PROSITE" id="PS50294">
    <property type="entry name" value="WD_REPEATS_REGION"/>
    <property type="match status" value="1"/>
</dbReference>
<dbReference type="InterPro" id="IPR044536">
    <property type="entry name" value="PEX7"/>
</dbReference>
<keyword evidence="5 11" id="KW-0853">WD repeat</keyword>
<dbReference type="Proteomes" id="UP001527925">
    <property type="component" value="Unassembled WGS sequence"/>
</dbReference>
<dbReference type="InterPro" id="IPR001680">
    <property type="entry name" value="WD40_rpt"/>
</dbReference>
<evidence type="ECO:0000313" key="13">
    <source>
        <dbReference type="Proteomes" id="UP001527925"/>
    </source>
</evidence>
<gene>
    <name evidence="12" type="primary">PEX7</name>
    <name evidence="12" type="ORF">HK105_206649</name>
</gene>